<feature type="transmembrane region" description="Helical" evidence="1">
    <location>
        <begin position="204"/>
        <end position="224"/>
    </location>
</feature>
<keyword evidence="1" id="KW-1133">Transmembrane helix</keyword>
<reference evidence="2" key="1">
    <citation type="journal article" date="2014" name="Int. J. Syst. Evol. Microbiol.">
        <title>Complete genome sequence of Corynebacterium casei LMG S-19264T (=DSM 44701T), isolated from a smear-ripened cheese.</title>
        <authorList>
            <consortium name="US DOE Joint Genome Institute (JGI-PGF)"/>
            <person name="Walter F."/>
            <person name="Albersmeier A."/>
            <person name="Kalinowski J."/>
            <person name="Ruckert C."/>
        </authorList>
    </citation>
    <scope>NUCLEOTIDE SEQUENCE</scope>
    <source>
        <strain evidence="2">JCM 3051</strain>
    </source>
</reference>
<keyword evidence="1" id="KW-0472">Membrane</keyword>
<protein>
    <submittedName>
        <fullName evidence="2">Uncharacterized protein</fullName>
    </submittedName>
</protein>
<reference evidence="2" key="2">
    <citation type="submission" date="2020-09" db="EMBL/GenBank/DDBJ databases">
        <authorList>
            <person name="Sun Q."/>
            <person name="Ohkuma M."/>
        </authorList>
    </citation>
    <scope>NUCLEOTIDE SEQUENCE</scope>
    <source>
        <strain evidence="2">JCM 3051</strain>
    </source>
</reference>
<feature type="transmembrane region" description="Helical" evidence="1">
    <location>
        <begin position="282"/>
        <end position="305"/>
    </location>
</feature>
<feature type="transmembrane region" description="Helical" evidence="1">
    <location>
        <begin position="258"/>
        <end position="276"/>
    </location>
</feature>
<dbReference type="AlphaFoldDB" id="A0A8H9GHM7"/>
<keyword evidence="3" id="KW-1185">Reference proteome</keyword>
<dbReference type="InterPro" id="IPR047928">
    <property type="entry name" value="Perm_prefix_1"/>
</dbReference>
<feature type="transmembrane region" description="Helical" evidence="1">
    <location>
        <begin position="136"/>
        <end position="156"/>
    </location>
</feature>
<proteinExistence type="predicted"/>
<dbReference type="RefSeq" id="WP_171104544.1">
    <property type="nucleotide sequence ID" value="NZ_BMPT01000004.1"/>
</dbReference>
<keyword evidence="1" id="KW-0812">Transmembrane</keyword>
<dbReference type="EMBL" id="BMPT01000004">
    <property type="protein sequence ID" value="GGM19659.1"/>
    <property type="molecule type" value="Genomic_DNA"/>
</dbReference>
<gene>
    <name evidence="2" type="ORF">GCM10010102_14000</name>
</gene>
<name>A0A8H9GHM7_9MICO</name>
<feature type="transmembrane region" description="Helical" evidence="1">
    <location>
        <begin position="103"/>
        <end position="124"/>
    </location>
</feature>
<dbReference type="Proteomes" id="UP000655589">
    <property type="component" value="Unassembled WGS sequence"/>
</dbReference>
<evidence type="ECO:0000313" key="2">
    <source>
        <dbReference type="EMBL" id="GGM19659.1"/>
    </source>
</evidence>
<evidence type="ECO:0000256" key="1">
    <source>
        <dbReference type="SAM" id="Phobius"/>
    </source>
</evidence>
<organism evidence="2 3">
    <name type="scientific">Promicromonospora citrea</name>
    <dbReference type="NCBI Taxonomy" id="43677"/>
    <lineage>
        <taxon>Bacteria</taxon>
        <taxon>Bacillati</taxon>
        <taxon>Actinomycetota</taxon>
        <taxon>Actinomycetes</taxon>
        <taxon>Micrococcales</taxon>
        <taxon>Promicromonosporaceae</taxon>
        <taxon>Promicromonospora</taxon>
    </lineage>
</organism>
<sequence>MTNISVHRLLDDAFAGIAVTPDVQDLKEEIRANLLDRVAELTAQGVGADDAARRAVDELGDVRALVAEATADDGARSPAAPGPAVVDAAAAAARQRVPVRPRYVVGVIVASVVILLAFVPLIWILSLTAERAEAGWVPLALAAPYLAGLGVGWIVAASLRRETAAHYAMPWRRAAAYGCATALLAAGAAGGTVSAVLFARPSAAFQLGLPLVVAGGAWLAYLLATQTNRRKPWVLELEREHAQVGNRFEHDPVAAARFGIYTVVVWGVTAAVFLAVGFTAGWLWALTAVLLGFAAQMLLLARMLFGGEGRSAHRVRPVP</sequence>
<accession>A0A8H9GHM7</accession>
<comment type="caution">
    <text evidence="2">The sequence shown here is derived from an EMBL/GenBank/DDBJ whole genome shotgun (WGS) entry which is preliminary data.</text>
</comment>
<dbReference type="NCBIfam" id="NF038403">
    <property type="entry name" value="perm_prefix_1"/>
    <property type="match status" value="1"/>
</dbReference>
<evidence type="ECO:0000313" key="3">
    <source>
        <dbReference type="Proteomes" id="UP000655589"/>
    </source>
</evidence>
<feature type="transmembrane region" description="Helical" evidence="1">
    <location>
        <begin position="177"/>
        <end position="198"/>
    </location>
</feature>